<gene>
    <name evidence="1" type="ORF">HMPREF9303_0345</name>
</gene>
<comment type="caution">
    <text evidence="1">The sequence shown here is derived from an EMBL/GenBank/DDBJ whole genome shotgun (WGS) entry which is preliminary data.</text>
</comment>
<evidence type="ECO:0000313" key="2">
    <source>
        <dbReference type="Proteomes" id="UP000003155"/>
    </source>
</evidence>
<keyword evidence="2" id="KW-1185">Reference proteome</keyword>
<name>F0H5R7_9BACT</name>
<evidence type="ECO:0000313" key="1">
    <source>
        <dbReference type="EMBL" id="EGC86831.1"/>
    </source>
</evidence>
<dbReference type="AlphaFoldDB" id="F0H5R7"/>
<accession>F0H5R7</accession>
<dbReference type="EMBL" id="AEXO01000036">
    <property type="protein sequence ID" value="EGC86831.1"/>
    <property type="molecule type" value="Genomic_DNA"/>
</dbReference>
<sequence>MKHCVGKTYLKRGLTYSALIIVSAPVKSSDLLSSFIFSF</sequence>
<reference evidence="1 2" key="1">
    <citation type="submission" date="2011-02" db="EMBL/GenBank/DDBJ databases">
        <authorList>
            <person name="Durkin A.S."/>
            <person name="Madupu R."/>
            <person name="Torralba M."/>
            <person name="Gillis M."/>
            <person name="Methe B."/>
            <person name="Sutton G."/>
            <person name="Nelson K.E."/>
        </authorList>
    </citation>
    <scope>NUCLEOTIDE SEQUENCE [LARGE SCALE GENOMIC DNA]</scope>
    <source>
        <strain evidence="1 2">CRIS 18C-A</strain>
    </source>
</reference>
<organism evidence="1 2">
    <name type="scientific">Prevotella denticola CRIS 18C-A</name>
    <dbReference type="NCBI Taxonomy" id="944557"/>
    <lineage>
        <taxon>Bacteria</taxon>
        <taxon>Pseudomonadati</taxon>
        <taxon>Bacteroidota</taxon>
        <taxon>Bacteroidia</taxon>
        <taxon>Bacteroidales</taxon>
        <taxon>Prevotellaceae</taxon>
        <taxon>Prevotella</taxon>
    </lineage>
</organism>
<protein>
    <submittedName>
        <fullName evidence="1">Uncharacterized protein</fullName>
    </submittedName>
</protein>
<proteinExistence type="predicted"/>
<dbReference type="Proteomes" id="UP000003155">
    <property type="component" value="Unassembled WGS sequence"/>
</dbReference>